<organism evidence="2 3">
    <name type="scientific">Melanomma pulvis-pyrius CBS 109.77</name>
    <dbReference type="NCBI Taxonomy" id="1314802"/>
    <lineage>
        <taxon>Eukaryota</taxon>
        <taxon>Fungi</taxon>
        <taxon>Dikarya</taxon>
        <taxon>Ascomycota</taxon>
        <taxon>Pezizomycotina</taxon>
        <taxon>Dothideomycetes</taxon>
        <taxon>Pleosporomycetidae</taxon>
        <taxon>Pleosporales</taxon>
        <taxon>Melanommataceae</taxon>
        <taxon>Melanomma</taxon>
    </lineage>
</organism>
<sequence length="115" mass="12108">MSLACISHAARGDIWRLQRPRAPSSSSSLILPASRCASSCGGPRDHSAGARGLFVLVGRPRRTASCCPSSDFICTNSLSRERGFLLIIELSAQSSVAPGRSPQRIANAGTSHACR</sequence>
<evidence type="ECO:0000313" key="2">
    <source>
        <dbReference type="EMBL" id="KAF2786659.1"/>
    </source>
</evidence>
<dbReference type="EMBL" id="MU002427">
    <property type="protein sequence ID" value="KAF2786659.1"/>
    <property type="molecule type" value="Genomic_DNA"/>
</dbReference>
<gene>
    <name evidence="2" type="ORF">K505DRAFT_330207</name>
</gene>
<dbReference type="AlphaFoldDB" id="A0A6A6WRE0"/>
<feature type="region of interest" description="Disordered" evidence="1">
    <location>
        <begin position="96"/>
        <end position="115"/>
    </location>
</feature>
<evidence type="ECO:0000313" key="3">
    <source>
        <dbReference type="Proteomes" id="UP000799757"/>
    </source>
</evidence>
<accession>A0A6A6WRE0</accession>
<dbReference type="Proteomes" id="UP000799757">
    <property type="component" value="Unassembled WGS sequence"/>
</dbReference>
<keyword evidence="3" id="KW-1185">Reference proteome</keyword>
<protein>
    <submittedName>
        <fullName evidence="2">Uncharacterized protein</fullName>
    </submittedName>
</protein>
<name>A0A6A6WRE0_9PLEO</name>
<reference evidence="2" key="1">
    <citation type="journal article" date="2020" name="Stud. Mycol.">
        <title>101 Dothideomycetes genomes: a test case for predicting lifestyles and emergence of pathogens.</title>
        <authorList>
            <person name="Haridas S."/>
            <person name="Albert R."/>
            <person name="Binder M."/>
            <person name="Bloem J."/>
            <person name="Labutti K."/>
            <person name="Salamov A."/>
            <person name="Andreopoulos B."/>
            <person name="Baker S."/>
            <person name="Barry K."/>
            <person name="Bills G."/>
            <person name="Bluhm B."/>
            <person name="Cannon C."/>
            <person name="Castanera R."/>
            <person name="Culley D."/>
            <person name="Daum C."/>
            <person name="Ezra D."/>
            <person name="Gonzalez J."/>
            <person name="Henrissat B."/>
            <person name="Kuo A."/>
            <person name="Liang C."/>
            <person name="Lipzen A."/>
            <person name="Lutzoni F."/>
            <person name="Magnuson J."/>
            <person name="Mondo S."/>
            <person name="Nolan M."/>
            <person name="Ohm R."/>
            <person name="Pangilinan J."/>
            <person name="Park H.-J."/>
            <person name="Ramirez L."/>
            <person name="Alfaro M."/>
            <person name="Sun H."/>
            <person name="Tritt A."/>
            <person name="Yoshinaga Y."/>
            <person name="Zwiers L.-H."/>
            <person name="Turgeon B."/>
            <person name="Goodwin S."/>
            <person name="Spatafora J."/>
            <person name="Crous P."/>
            <person name="Grigoriev I."/>
        </authorList>
    </citation>
    <scope>NUCLEOTIDE SEQUENCE</scope>
    <source>
        <strain evidence="2">CBS 109.77</strain>
    </source>
</reference>
<evidence type="ECO:0000256" key="1">
    <source>
        <dbReference type="SAM" id="MobiDB-lite"/>
    </source>
</evidence>
<proteinExistence type="predicted"/>